<evidence type="ECO:0000313" key="1">
    <source>
        <dbReference type="EMBL" id="RKP11560.1"/>
    </source>
</evidence>
<keyword evidence="2" id="KW-1185">Reference proteome</keyword>
<dbReference type="AlphaFoldDB" id="A0A4P9Y186"/>
<dbReference type="EMBL" id="KZ988805">
    <property type="protein sequence ID" value="RKP11560.1"/>
    <property type="molecule type" value="Genomic_DNA"/>
</dbReference>
<keyword evidence="1" id="KW-0687">Ribonucleoprotein</keyword>
<dbReference type="Pfam" id="PF00687">
    <property type="entry name" value="Ribosomal_L1"/>
    <property type="match status" value="1"/>
</dbReference>
<dbReference type="Proteomes" id="UP000267251">
    <property type="component" value="Unassembled WGS sequence"/>
</dbReference>
<dbReference type="Gene3D" id="3.40.50.790">
    <property type="match status" value="1"/>
</dbReference>
<feature type="non-terminal residue" evidence="1">
    <location>
        <position position="1"/>
    </location>
</feature>
<dbReference type="OrthoDB" id="10251727at2759"/>
<dbReference type="InterPro" id="IPR028364">
    <property type="entry name" value="Ribosomal_uL1/biogenesis"/>
</dbReference>
<name>A0A4P9Y186_9FUNG</name>
<proteinExistence type="predicted"/>
<dbReference type="InterPro" id="IPR016095">
    <property type="entry name" value="Ribosomal_uL1_3-a/b-sand"/>
</dbReference>
<organism evidence="1 2">
    <name type="scientific">Piptocephalis cylindrospora</name>
    <dbReference type="NCBI Taxonomy" id="1907219"/>
    <lineage>
        <taxon>Eukaryota</taxon>
        <taxon>Fungi</taxon>
        <taxon>Fungi incertae sedis</taxon>
        <taxon>Zoopagomycota</taxon>
        <taxon>Zoopagomycotina</taxon>
        <taxon>Zoopagomycetes</taxon>
        <taxon>Zoopagales</taxon>
        <taxon>Piptocephalidaceae</taxon>
        <taxon>Piptocephalis</taxon>
    </lineage>
</organism>
<dbReference type="SUPFAM" id="SSF56808">
    <property type="entry name" value="Ribosomal protein L1"/>
    <property type="match status" value="1"/>
</dbReference>
<accession>A0A4P9Y186</accession>
<keyword evidence="1" id="KW-0689">Ribosomal protein</keyword>
<sequence>FLADDRVLPLLPKLLGKAFFRKKKQPLPVCLSKGDIKTEINRALNSTRLHHSTGSCTSIHIAHTGMSAEHVRDNLIHAIPEIVEHMGKKWRNIQCLSIKTSTSTSLPIYSSLPDDINMVSSGKASVASPAPVTTAKE</sequence>
<dbReference type="InterPro" id="IPR023674">
    <property type="entry name" value="Ribosomal_uL1-like"/>
</dbReference>
<gene>
    <name evidence="1" type="ORF">BJ684DRAFT_12747</name>
</gene>
<evidence type="ECO:0000313" key="2">
    <source>
        <dbReference type="Proteomes" id="UP000267251"/>
    </source>
</evidence>
<reference evidence="2" key="1">
    <citation type="journal article" date="2018" name="Nat. Microbiol.">
        <title>Leveraging single-cell genomics to expand the fungal tree of life.</title>
        <authorList>
            <person name="Ahrendt S.R."/>
            <person name="Quandt C.A."/>
            <person name="Ciobanu D."/>
            <person name="Clum A."/>
            <person name="Salamov A."/>
            <person name="Andreopoulos B."/>
            <person name="Cheng J.F."/>
            <person name="Woyke T."/>
            <person name="Pelin A."/>
            <person name="Henrissat B."/>
            <person name="Reynolds N.K."/>
            <person name="Benny G.L."/>
            <person name="Smith M.E."/>
            <person name="James T.Y."/>
            <person name="Grigoriev I.V."/>
        </authorList>
    </citation>
    <scope>NUCLEOTIDE SEQUENCE [LARGE SCALE GENOMIC DNA]</scope>
</reference>
<protein>
    <submittedName>
        <fullName evidence="1">60S ribosomal protein L10A</fullName>
    </submittedName>
</protein>
<dbReference type="CDD" id="cd00403">
    <property type="entry name" value="Ribosomal_L1"/>
    <property type="match status" value="1"/>
</dbReference>
<dbReference type="GO" id="GO:0005840">
    <property type="term" value="C:ribosome"/>
    <property type="evidence" value="ECO:0007669"/>
    <property type="project" value="UniProtKB-KW"/>
</dbReference>